<accession>A0ABR2D268</accession>
<comment type="caution">
    <text evidence="1">The sequence shown here is derived from an EMBL/GenBank/DDBJ whole genome shotgun (WGS) entry which is preliminary data.</text>
</comment>
<gene>
    <name evidence="1" type="ORF">V6N12_055027</name>
</gene>
<dbReference type="EMBL" id="JBBPBM010000038">
    <property type="protein sequence ID" value="KAK8527828.1"/>
    <property type="molecule type" value="Genomic_DNA"/>
</dbReference>
<proteinExistence type="predicted"/>
<protein>
    <submittedName>
        <fullName evidence="1">Uncharacterized protein</fullName>
    </submittedName>
</protein>
<dbReference type="Proteomes" id="UP001472677">
    <property type="component" value="Unassembled WGS sequence"/>
</dbReference>
<evidence type="ECO:0000313" key="2">
    <source>
        <dbReference type="Proteomes" id="UP001472677"/>
    </source>
</evidence>
<name>A0ABR2D268_9ROSI</name>
<organism evidence="1 2">
    <name type="scientific">Hibiscus sabdariffa</name>
    <name type="common">roselle</name>
    <dbReference type="NCBI Taxonomy" id="183260"/>
    <lineage>
        <taxon>Eukaryota</taxon>
        <taxon>Viridiplantae</taxon>
        <taxon>Streptophyta</taxon>
        <taxon>Embryophyta</taxon>
        <taxon>Tracheophyta</taxon>
        <taxon>Spermatophyta</taxon>
        <taxon>Magnoliopsida</taxon>
        <taxon>eudicotyledons</taxon>
        <taxon>Gunneridae</taxon>
        <taxon>Pentapetalae</taxon>
        <taxon>rosids</taxon>
        <taxon>malvids</taxon>
        <taxon>Malvales</taxon>
        <taxon>Malvaceae</taxon>
        <taxon>Malvoideae</taxon>
        <taxon>Hibiscus</taxon>
    </lineage>
</organism>
<evidence type="ECO:0000313" key="1">
    <source>
        <dbReference type="EMBL" id="KAK8527828.1"/>
    </source>
</evidence>
<sequence length="262" mass="28461">MVGAKDSLNVGDRIFLPISVREFPEEKQEHHCTNEDSNFIRSLELYKGGIGIKWSLDELAATWLCYDYSEPPRLGVSDVANSFGDVSVQAEVVSDSIKNAVDSIVQEGVVTESDQGDQRDVCDTVQSCLCSVDVMGNGLIGVSLDVVQTEPLFRLGTKVVSAGNGQASSSKCPVLGSPNSFGALSPEVEDIEKDLMVDPTAGNIERERFAARQKANTIIVPHDDQGQKLDIYEGISNELVQFFLYSLDKIDSDVDLAPDVLL</sequence>
<keyword evidence="2" id="KW-1185">Reference proteome</keyword>
<reference evidence="1 2" key="1">
    <citation type="journal article" date="2024" name="G3 (Bethesda)">
        <title>Genome assembly of Hibiscus sabdariffa L. provides insights into metabolisms of medicinal natural products.</title>
        <authorList>
            <person name="Kim T."/>
        </authorList>
    </citation>
    <scope>NUCLEOTIDE SEQUENCE [LARGE SCALE GENOMIC DNA]</scope>
    <source>
        <strain evidence="1">TK-2024</strain>
        <tissue evidence="1">Old leaves</tissue>
    </source>
</reference>